<dbReference type="AlphaFoldDB" id="A0A142EQS7"/>
<dbReference type="Pfam" id="PF00535">
    <property type="entry name" value="Glycos_transf_2"/>
    <property type="match status" value="1"/>
</dbReference>
<dbReference type="PATRIC" id="fig|1727163.4.peg.2844"/>
<gene>
    <name evidence="2" type="ORF">AO498_13620</name>
</gene>
<proteinExistence type="predicted"/>
<dbReference type="Gene3D" id="3.90.550.10">
    <property type="entry name" value="Spore Coat Polysaccharide Biosynthesis Protein SpsA, Chain A"/>
    <property type="match status" value="1"/>
</dbReference>
<organism evidence="2 3">
    <name type="scientific">Algoriphagus sanaruensis</name>
    <dbReference type="NCBI Taxonomy" id="1727163"/>
    <lineage>
        <taxon>Bacteria</taxon>
        <taxon>Pseudomonadati</taxon>
        <taxon>Bacteroidota</taxon>
        <taxon>Cytophagia</taxon>
        <taxon>Cytophagales</taxon>
        <taxon>Cyclobacteriaceae</taxon>
        <taxon>Algoriphagus</taxon>
    </lineage>
</organism>
<dbReference type="InterPro" id="IPR029044">
    <property type="entry name" value="Nucleotide-diphossugar_trans"/>
</dbReference>
<dbReference type="CDD" id="cd00761">
    <property type="entry name" value="Glyco_tranf_GTA_type"/>
    <property type="match status" value="1"/>
</dbReference>
<dbReference type="Proteomes" id="UP000073816">
    <property type="component" value="Chromosome"/>
</dbReference>
<sequence length="282" mass="32688">MKISIIIPTLDRPKALIRLINLLKLQISEEVELVVVDDSKLPLAKSDLANWGEKMKYIHRGEKLGVSSARNVGCQHSNSEYLIFLDDDDVVTESWLKDFYSRTENEPDLVYCNMRLVSPSGEETSVSASKNNRGIVIPGAWMIRKTIFEKVGGYDEALKFAENTELFFRLDQLALKKQYIEKENFIYHQSHNGGSKNLQNMLDSIRRILAKHDKYLNAHVKHLYHQNIGVIEMRFGRFEPARKHLWISWKFKPKKISTLFRIVLAYLPPLAKKIYTPEIGLR</sequence>
<feature type="domain" description="Glycosyltransferase 2-like" evidence="1">
    <location>
        <begin position="4"/>
        <end position="124"/>
    </location>
</feature>
<evidence type="ECO:0000313" key="2">
    <source>
        <dbReference type="EMBL" id="AMQ57482.1"/>
    </source>
</evidence>
<evidence type="ECO:0000313" key="3">
    <source>
        <dbReference type="Proteomes" id="UP000073816"/>
    </source>
</evidence>
<dbReference type="InterPro" id="IPR001173">
    <property type="entry name" value="Glyco_trans_2-like"/>
</dbReference>
<protein>
    <recommendedName>
        <fullName evidence="1">Glycosyltransferase 2-like domain-containing protein</fullName>
    </recommendedName>
</protein>
<reference evidence="3" key="1">
    <citation type="submission" date="2015-09" db="EMBL/GenBank/DDBJ databases">
        <title>Complete sequence of Algoriphagus sp. M8-2.</title>
        <authorList>
            <person name="Shintani M."/>
        </authorList>
    </citation>
    <scope>NUCLEOTIDE SEQUENCE [LARGE SCALE GENOMIC DNA]</scope>
    <source>
        <strain evidence="3">M8-2</strain>
    </source>
</reference>
<dbReference type="PANTHER" id="PTHR43685">
    <property type="entry name" value="GLYCOSYLTRANSFERASE"/>
    <property type="match status" value="1"/>
</dbReference>
<dbReference type="STRING" id="1727163.AO498_13620"/>
<reference evidence="2 3" key="2">
    <citation type="journal article" date="2016" name="Genome Announc.">
        <title>Complete Genome Sequence of Algoriphagus sp. Strain M8-2, Isolated from a Brackish Lake.</title>
        <authorList>
            <person name="Muraguchi Y."/>
            <person name="Kushimoto K."/>
            <person name="Ohtsubo Y."/>
            <person name="Suzuki T."/>
            <person name="Dohra H."/>
            <person name="Kimbara K."/>
            <person name="Shintani M."/>
        </authorList>
    </citation>
    <scope>NUCLEOTIDE SEQUENCE [LARGE SCALE GENOMIC DNA]</scope>
    <source>
        <strain evidence="2 3">M8-2</strain>
    </source>
</reference>
<dbReference type="SUPFAM" id="SSF53448">
    <property type="entry name" value="Nucleotide-diphospho-sugar transferases"/>
    <property type="match status" value="1"/>
</dbReference>
<dbReference type="KEGG" id="alm:AO498_13620"/>
<accession>A0A142EQS7</accession>
<dbReference type="RefSeq" id="WP_067548746.1">
    <property type="nucleotide sequence ID" value="NZ_CP012836.1"/>
</dbReference>
<dbReference type="InterPro" id="IPR050834">
    <property type="entry name" value="Glycosyltransf_2"/>
</dbReference>
<dbReference type="OrthoDB" id="6307329at2"/>
<evidence type="ECO:0000259" key="1">
    <source>
        <dbReference type="Pfam" id="PF00535"/>
    </source>
</evidence>
<dbReference type="EMBL" id="CP012836">
    <property type="protein sequence ID" value="AMQ57482.1"/>
    <property type="molecule type" value="Genomic_DNA"/>
</dbReference>
<dbReference type="PANTHER" id="PTHR43685:SF2">
    <property type="entry name" value="GLYCOSYLTRANSFERASE 2-LIKE DOMAIN-CONTAINING PROTEIN"/>
    <property type="match status" value="1"/>
</dbReference>
<name>A0A142EQS7_9BACT</name>
<keyword evidence="3" id="KW-1185">Reference proteome</keyword>